<accession>A0A8S0VUR4</accession>
<dbReference type="EMBL" id="CACVBS010000036">
    <property type="protein sequence ID" value="CAA7262590.1"/>
    <property type="molecule type" value="Genomic_DNA"/>
</dbReference>
<dbReference type="OrthoDB" id="508139at2759"/>
<organism evidence="1 2">
    <name type="scientific">Cyclocybe aegerita</name>
    <name type="common">Black poplar mushroom</name>
    <name type="synonym">Agrocybe aegerita</name>
    <dbReference type="NCBI Taxonomy" id="1973307"/>
    <lineage>
        <taxon>Eukaryota</taxon>
        <taxon>Fungi</taxon>
        <taxon>Dikarya</taxon>
        <taxon>Basidiomycota</taxon>
        <taxon>Agaricomycotina</taxon>
        <taxon>Agaricomycetes</taxon>
        <taxon>Agaricomycetidae</taxon>
        <taxon>Agaricales</taxon>
        <taxon>Agaricineae</taxon>
        <taxon>Bolbitiaceae</taxon>
        <taxon>Cyclocybe</taxon>
    </lineage>
</organism>
<name>A0A8S0VUR4_CYCAE</name>
<protein>
    <submittedName>
        <fullName evidence="1">Uncharacterized protein</fullName>
    </submittedName>
</protein>
<proteinExistence type="predicted"/>
<reference evidence="1 2" key="1">
    <citation type="submission" date="2020-01" db="EMBL/GenBank/DDBJ databases">
        <authorList>
            <person name="Gupta K D."/>
        </authorList>
    </citation>
    <scope>NUCLEOTIDE SEQUENCE [LARGE SCALE GENOMIC DNA]</scope>
</reference>
<evidence type="ECO:0000313" key="1">
    <source>
        <dbReference type="EMBL" id="CAA7262590.1"/>
    </source>
</evidence>
<evidence type="ECO:0000313" key="2">
    <source>
        <dbReference type="Proteomes" id="UP000467700"/>
    </source>
</evidence>
<comment type="caution">
    <text evidence="1">The sequence shown here is derived from an EMBL/GenBank/DDBJ whole genome shotgun (WGS) entry which is preliminary data.</text>
</comment>
<dbReference type="Proteomes" id="UP000467700">
    <property type="component" value="Unassembled WGS sequence"/>
</dbReference>
<dbReference type="AlphaFoldDB" id="A0A8S0VUR4"/>
<keyword evidence="2" id="KW-1185">Reference proteome</keyword>
<gene>
    <name evidence="1" type="ORF">AAE3_LOCUS4749</name>
</gene>
<sequence>MPFVILGDPVRGTRSFVGIREKSKHGCLKDTTGFSYGGKSGGLLSQWADCTGHPDVFDKSGDQFDEMAVLAVYFSVQLSHATVPFFDKTIVLAARGCNNCTCDPDQRGQDVRDIYGRMWFKRNGDFLEVMDEDSQELHEFSVTLFDKDSNTHGLLWGTGTGTGWDF</sequence>